<dbReference type="GO" id="GO:0002098">
    <property type="term" value="P:tRNA wobble uridine modification"/>
    <property type="evidence" value="ECO:0007669"/>
    <property type="project" value="TreeGrafter"/>
</dbReference>
<dbReference type="FunFam" id="3.40.50.150:FF:000195">
    <property type="entry name" value="Methyltransferase domain containing protein"/>
    <property type="match status" value="1"/>
</dbReference>
<feature type="compositionally biased region" description="Basic residues" evidence="3">
    <location>
        <begin position="176"/>
        <end position="192"/>
    </location>
</feature>
<dbReference type="Gene3D" id="3.40.50.150">
    <property type="entry name" value="Vaccinia Virus protein VP39"/>
    <property type="match status" value="2"/>
</dbReference>
<feature type="domain" description="Methyltransferase type 11" evidence="4">
    <location>
        <begin position="52"/>
        <end position="141"/>
    </location>
</feature>
<sequence length="454" mass="52392">MDREQHSIQLEKQHVHDVYDRIAPHFSDTRYKAWPQVKQFLMKQEPGSLIADVGCGNGKYLDINPFTWKLGSDHCNSLASIAGSRGHEVMVCDNLRLPYRDNCFDAAISIAVVHHFATVERRVAAIRELARVVRPGGQVMIYVWALEQTHRKFEAQDVLVPWHMQAHYLQSTAHNTPKKQKKVKDKSKRNNHHVQDHQDSSRMSILSQRPSSNQHSHSVHKNHSQSALQQSSKCQEPSKRRGSFSILGLNLPFAERNGYHWNSETSLFRSLWNNSMEQLSQGEDSYEKRTATSVEGFDHQNVTNNKTNGITEAYLKADRRTRSLDIENTEDSDGVEVSIPNGETRELQNKYGSADRARKPLEQIRQEQEHVRGRSHSLGGEDISEKYYRNHHKPEAAPAEPEDLSQYHRYYHVFREGELAGLIEEHVENLHILQDFYDHANWCVIAEKVQVWTI</sequence>
<dbReference type="GO" id="GO:0030488">
    <property type="term" value="P:tRNA methylation"/>
    <property type="evidence" value="ECO:0007669"/>
    <property type="project" value="TreeGrafter"/>
</dbReference>
<dbReference type="GO" id="GO:0005737">
    <property type="term" value="C:cytoplasm"/>
    <property type="evidence" value="ECO:0007669"/>
    <property type="project" value="TreeGrafter"/>
</dbReference>
<dbReference type="GO" id="GO:0008757">
    <property type="term" value="F:S-adenosylmethionine-dependent methyltransferase activity"/>
    <property type="evidence" value="ECO:0007669"/>
    <property type="project" value="InterPro"/>
</dbReference>
<feature type="region of interest" description="Disordered" evidence="3">
    <location>
        <begin position="170"/>
        <end position="239"/>
    </location>
</feature>
<dbReference type="GO" id="GO:0106335">
    <property type="term" value="F:tRNA (5-carboxymethyluridine(34)-5-O)-methyltransferase activity"/>
    <property type="evidence" value="ECO:0007669"/>
    <property type="project" value="TreeGrafter"/>
</dbReference>
<dbReference type="GeneID" id="109487830"/>
<name>A0A6P5ACQ4_BRABE</name>
<dbReference type="GO" id="GO:0005634">
    <property type="term" value="C:nucleus"/>
    <property type="evidence" value="ECO:0007669"/>
    <property type="project" value="TreeGrafter"/>
</dbReference>
<protein>
    <submittedName>
        <fullName evidence="6">LOW QUALITY PROTEIN: probable tRNA methyltransferase 9-like protein</fullName>
    </submittedName>
</protein>
<dbReference type="InterPro" id="IPR013216">
    <property type="entry name" value="Methyltransf_11"/>
</dbReference>
<evidence type="ECO:0000313" key="6">
    <source>
        <dbReference type="RefSeq" id="XP_019647478.1"/>
    </source>
</evidence>
<evidence type="ECO:0000259" key="4">
    <source>
        <dbReference type="Pfam" id="PF08241"/>
    </source>
</evidence>
<dbReference type="AlphaFoldDB" id="A0A6P5ACQ4"/>
<dbReference type="GO" id="GO:0000049">
    <property type="term" value="F:tRNA binding"/>
    <property type="evidence" value="ECO:0007669"/>
    <property type="project" value="TreeGrafter"/>
</dbReference>
<dbReference type="CDD" id="cd02440">
    <property type="entry name" value="AdoMet_MTases"/>
    <property type="match status" value="1"/>
</dbReference>
<gene>
    <name evidence="6" type="primary">LOC109487830</name>
</gene>
<dbReference type="PANTHER" id="PTHR13069:SF37">
    <property type="entry name" value="FIRE DANCER"/>
    <property type="match status" value="1"/>
</dbReference>
<evidence type="ECO:0000256" key="2">
    <source>
        <dbReference type="ARBA" id="ARBA00022679"/>
    </source>
</evidence>
<keyword evidence="1" id="KW-0489">Methyltransferase</keyword>
<accession>A0A6P5ACQ4</accession>
<dbReference type="Proteomes" id="UP000515135">
    <property type="component" value="Unplaced"/>
</dbReference>
<evidence type="ECO:0000256" key="1">
    <source>
        <dbReference type="ARBA" id="ARBA00022603"/>
    </source>
</evidence>
<dbReference type="InterPro" id="IPR051422">
    <property type="entry name" value="AlkB_tRNA_MeTrf/Diox"/>
</dbReference>
<dbReference type="InterPro" id="IPR029063">
    <property type="entry name" value="SAM-dependent_MTases_sf"/>
</dbReference>
<proteinExistence type="predicted"/>
<reference evidence="6" key="1">
    <citation type="submission" date="2025-08" db="UniProtKB">
        <authorList>
            <consortium name="RefSeq"/>
        </authorList>
    </citation>
    <scope>IDENTIFICATION</scope>
    <source>
        <tissue evidence="6">Gonad</tissue>
    </source>
</reference>
<dbReference type="Pfam" id="PF08241">
    <property type="entry name" value="Methyltransf_11"/>
    <property type="match status" value="1"/>
</dbReference>
<feature type="compositionally biased region" description="Polar residues" evidence="3">
    <location>
        <begin position="224"/>
        <end position="235"/>
    </location>
</feature>
<dbReference type="OrthoDB" id="271595at2759"/>
<dbReference type="PANTHER" id="PTHR13069">
    <property type="entry name" value="ALKYLATED DNA REPAIR PROTEIN ALKB HOMOLOG 8"/>
    <property type="match status" value="1"/>
</dbReference>
<keyword evidence="2" id="KW-0808">Transferase</keyword>
<feature type="compositionally biased region" description="Polar residues" evidence="3">
    <location>
        <begin position="201"/>
        <end position="216"/>
    </location>
</feature>
<dbReference type="RefSeq" id="XP_019647478.1">
    <property type="nucleotide sequence ID" value="XM_019791919.1"/>
</dbReference>
<dbReference type="KEGG" id="bbel:109487830"/>
<dbReference type="SUPFAM" id="SSF53335">
    <property type="entry name" value="S-adenosyl-L-methionine-dependent methyltransferases"/>
    <property type="match status" value="1"/>
</dbReference>
<organism evidence="5 6">
    <name type="scientific">Branchiostoma belcheri</name>
    <name type="common">Amphioxus</name>
    <dbReference type="NCBI Taxonomy" id="7741"/>
    <lineage>
        <taxon>Eukaryota</taxon>
        <taxon>Metazoa</taxon>
        <taxon>Chordata</taxon>
        <taxon>Cephalochordata</taxon>
        <taxon>Leptocardii</taxon>
        <taxon>Amphioxiformes</taxon>
        <taxon>Branchiostomatidae</taxon>
        <taxon>Branchiostoma</taxon>
    </lineage>
</organism>
<evidence type="ECO:0000313" key="5">
    <source>
        <dbReference type="Proteomes" id="UP000515135"/>
    </source>
</evidence>
<evidence type="ECO:0000256" key="3">
    <source>
        <dbReference type="SAM" id="MobiDB-lite"/>
    </source>
</evidence>
<keyword evidence="5" id="KW-1185">Reference proteome</keyword>